<dbReference type="PANTHER" id="PTHR34655">
    <property type="entry name" value="CONSERVED WITHIN P. AEROPHILUM"/>
    <property type="match status" value="1"/>
</dbReference>
<dbReference type="SUPFAM" id="SSF75169">
    <property type="entry name" value="DsrEFH-like"/>
    <property type="match status" value="1"/>
</dbReference>
<keyword evidence="3" id="KW-1185">Reference proteome</keyword>
<accession>A0A0P8W952</accession>
<protein>
    <submittedName>
        <fullName evidence="2">SirA-like protein</fullName>
    </submittedName>
</protein>
<dbReference type="STRING" id="36849.OXPF_16300"/>
<dbReference type="PATRIC" id="fig|36849.3.peg.1720"/>
<dbReference type="InterPro" id="IPR036868">
    <property type="entry name" value="TusA-like_sf"/>
</dbReference>
<dbReference type="Pfam" id="PF13686">
    <property type="entry name" value="DrsE_2"/>
    <property type="match status" value="1"/>
</dbReference>
<dbReference type="Proteomes" id="UP000050326">
    <property type="component" value="Unassembled WGS sequence"/>
</dbReference>
<dbReference type="AlphaFoldDB" id="A0A0P8W952"/>
<comment type="caution">
    <text evidence="2">The sequence shown here is derived from an EMBL/GenBank/DDBJ whole genome shotgun (WGS) entry which is preliminary data.</text>
</comment>
<dbReference type="EMBL" id="LKET01000029">
    <property type="protein sequence ID" value="KPU44547.1"/>
    <property type="molecule type" value="Genomic_DNA"/>
</dbReference>
<dbReference type="Gene3D" id="3.30.110.40">
    <property type="entry name" value="TusA-like domain"/>
    <property type="match status" value="1"/>
</dbReference>
<proteinExistence type="predicted"/>
<name>A0A0P8W952_9CLOT</name>
<dbReference type="Gene3D" id="3.40.1260.10">
    <property type="entry name" value="DsrEFH-like"/>
    <property type="match status" value="1"/>
</dbReference>
<feature type="domain" description="UPF0033" evidence="1">
    <location>
        <begin position="1"/>
        <end position="47"/>
    </location>
</feature>
<sequence>MKAGQILEVRATDPAFGADVESWCNRTGNEFKGSSREGKVIKALIKKGIEKNMDLSNVSLGGNDKTMVVFSGDLDKAIASFIIANGAAAMGRKVTMFFTFWGLNVLRKNDNIKVKKSFLESMFGMMMPRGTSKLGLSKMNMGGMGGKMIRYIMDKKNVFSLDELIEQAKVQGVRLVACSMSMDIMGIKEEELIPGIEIGGVASYLASAETADTNLFI</sequence>
<gene>
    <name evidence="2" type="ORF">OXPF_16300</name>
</gene>
<evidence type="ECO:0000313" key="2">
    <source>
        <dbReference type="EMBL" id="KPU44547.1"/>
    </source>
</evidence>
<evidence type="ECO:0000313" key="3">
    <source>
        <dbReference type="Proteomes" id="UP000050326"/>
    </source>
</evidence>
<reference evidence="2 3" key="1">
    <citation type="submission" date="2015-09" db="EMBL/GenBank/DDBJ databases">
        <title>Genome sequence of Oxobacter pfennigii DSM 3222.</title>
        <authorList>
            <person name="Poehlein A."/>
            <person name="Bengelsdorf F.R."/>
            <person name="Schiel-Bengelsdorf B."/>
            <person name="Duerre P."/>
            <person name="Daniel R."/>
        </authorList>
    </citation>
    <scope>NUCLEOTIDE SEQUENCE [LARGE SCALE GENOMIC DNA]</scope>
    <source>
        <strain evidence="2 3">DSM 3222</strain>
    </source>
</reference>
<organism evidence="2 3">
    <name type="scientific">Oxobacter pfennigii</name>
    <dbReference type="NCBI Taxonomy" id="36849"/>
    <lineage>
        <taxon>Bacteria</taxon>
        <taxon>Bacillati</taxon>
        <taxon>Bacillota</taxon>
        <taxon>Clostridia</taxon>
        <taxon>Eubacteriales</taxon>
        <taxon>Clostridiaceae</taxon>
        <taxon>Oxobacter</taxon>
    </lineage>
</organism>
<dbReference type="SUPFAM" id="SSF64307">
    <property type="entry name" value="SirA-like"/>
    <property type="match status" value="1"/>
</dbReference>
<dbReference type="InterPro" id="IPR027396">
    <property type="entry name" value="DsrEFH-like"/>
</dbReference>
<dbReference type="Pfam" id="PF01206">
    <property type="entry name" value="TusA"/>
    <property type="match status" value="1"/>
</dbReference>
<dbReference type="InterPro" id="IPR032836">
    <property type="entry name" value="DsrE2-like"/>
</dbReference>
<dbReference type="InterPro" id="IPR001455">
    <property type="entry name" value="TusA-like"/>
</dbReference>
<evidence type="ECO:0000259" key="1">
    <source>
        <dbReference type="Pfam" id="PF01206"/>
    </source>
</evidence>
<dbReference type="PANTHER" id="PTHR34655:SF2">
    <property type="entry name" value="PEROXIREDOXIN FAMILY PROTEIN"/>
    <property type="match status" value="1"/>
</dbReference>